<dbReference type="GO" id="GO:0009507">
    <property type="term" value="C:chloroplast"/>
    <property type="evidence" value="ECO:0007669"/>
    <property type="project" value="TreeGrafter"/>
</dbReference>
<dbReference type="InterPro" id="IPR050057">
    <property type="entry name" value="Prokaryotic/Mito_RF"/>
</dbReference>
<gene>
    <name evidence="4" type="ORF">MNBD_NITROSPIRAE01-1417</name>
</gene>
<feature type="region of interest" description="Disordered" evidence="2">
    <location>
        <begin position="81"/>
        <end position="114"/>
    </location>
</feature>
<dbReference type="Gene3D" id="3.30.160.20">
    <property type="match status" value="1"/>
</dbReference>
<comment type="similarity">
    <text evidence="1">Belongs to the prokaryotic/mitochondrial release factor family.</text>
</comment>
<evidence type="ECO:0000256" key="1">
    <source>
        <dbReference type="ARBA" id="ARBA00010835"/>
    </source>
</evidence>
<dbReference type="PANTHER" id="PTHR43804:SF6">
    <property type="entry name" value="CLASS I PEPTIDE CHAIN RELEASE FACTOR"/>
    <property type="match status" value="1"/>
</dbReference>
<evidence type="ECO:0000313" key="4">
    <source>
        <dbReference type="EMBL" id="VAX30683.1"/>
    </source>
</evidence>
<dbReference type="InterPro" id="IPR000352">
    <property type="entry name" value="Pep_chain_release_fac_I"/>
</dbReference>
<evidence type="ECO:0000259" key="3">
    <source>
        <dbReference type="Pfam" id="PF00472"/>
    </source>
</evidence>
<feature type="compositionally biased region" description="Basic and acidic residues" evidence="2">
    <location>
        <begin position="88"/>
        <end position="98"/>
    </location>
</feature>
<name>A0A3B1D1M8_9ZZZZ</name>
<feature type="domain" description="Prokaryotic-type class I peptide chain release factors" evidence="3">
    <location>
        <begin position="11"/>
        <end position="105"/>
    </location>
</feature>
<dbReference type="SUPFAM" id="SSF75620">
    <property type="entry name" value="Release factor"/>
    <property type="match status" value="1"/>
</dbReference>
<proteinExistence type="inferred from homology"/>
<evidence type="ECO:0000256" key="2">
    <source>
        <dbReference type="SAM" id="MobiDB-lite"/>
    </source>
</evidence>
<feature type="compositionally biased region" description="Basic residues" evidence="2">
    <location>
        <begin position="99"/>
        <end position="114"/>
    </location>
</feature>
<protein>
    <recommendedName>
        <fullName evidence="3">Prokaryotic-type class I peptide chain release factors domain-containing protein</fullName>
    </recommendedName>
</protein>
<dbReference type="Pfam" id="PF00472">
    <property type="entry name" value="RF-1"/>
    <property type="match status" value="1"/>
</dbReference>
<dbReference type="InterPro" id="IPR045853">
    <property type="entry name" value="Pep_chain_release_fac_I_sf"/>
</dbReference>
<dbReference type="EMBL" id="UOGF01000062">
    <property type="protein sequence ID" value="VAX30683.1"/>
    <property type="molecule type" value="Genomic_DNA"/>
</dbReference>
<accession>A0A3B1D1M8</accession>
<reference evidence="4" key="1">
    <citation type="submission" date="2018-06" db="EMBL/GenBank/DDBJ databases">
        <authorList>
            <person name="Zhirakovskaya E."/>
        </authorList>
    </citation>
    <scope>NUCLEOTIDE SEQUENCE</scope>
</reference>
<sequence length="114" mass="13189">MAFGLELEDLKKEVKIDTFRASGPGGQHRNVTDSGVRLVHFPSGVVVTATESRSQIRNKEKAFLRLIARLKILNRVQKRRIPTQKGRAVRERELEKKHQVQVKKKMRKKPHLDD</sequence>
<dbReference type="AlphaFoldDB" id="A0A3B1D1M8"/>
<dbReference type="GO" id="GO:0003747">
    <property type="term" value="F:translation release factor activity"/>
    <property type="evidence" value="ECO:0007669"/>
    <property type="project" value="InterPro"/>
</dbReference>
<organism evidence="4">
    <name type="scientific">hydrothermal vent metagenome</name>
    <dbReference type="NCBI Taxonomy" id="652676"/>
    <lineage>
        <taxon>unclassified sequences</taxon>
        <taxon>metagenomes</taxon>
        <taxon>ecological metagenomes</taxon>
    </lineage>
</organism>
<dbReference type="PANTHER" id="PTHR43804">
    <property type="entry name" value="LD18447P"/>
    <property type="match status" value="1"/>
</dbReference>